<dbReference type="AlphaFoldDB" id="A0A6A3P7Y8"/>
<gene>
    <name evidence="2" type="ORF">PR001_g1183</name>
    <name evidence="1" type="ORF">PR002_g842</name>
    <name evidence="3" type="ORF">PR003_g1482</name>
</gene>
<evidence type="ECO:0000313" key="4">
    <source>
        <dbReference type="Proteomes" id="UP000429607"/>
    </source>
</evidence>
<dbReference type="PANTHER" id="PTHR12984:SF6">
    <property type="entry name" value="SCY1-LIKE PROTEIN 2"/>
    <property type="match status" value="1"/>
</dbReference>
<evidence type="ECO:0000313" key="3">
    <source>
        <dbReference type="EMBL" id="KAE9358071.1"/>
    </source>
</evidence>
<dbReference type="EMBL" id="QXFU01000021">
    <property type="protein sequence ID" value="KAE9047772.1"/>
    <property type="molecule type" value="Genomic_DNA"/>
</dbReference>
<dbReference type="EMBL" id="QXFT01000041">
    <property type="protein sequence ID" value="KAE9358071.1"/>
    <property type="molecule type" value="Genomic_DNA"/>
</dbReference>
<accession>A0A6A3P7Y8</accession>
<name>A0A6A3P7Y8_9STRA</name>
<dbReference type="PANTHER" id="PTHR12984">
    <property type="entry name" value="SCY1-RELATED S/T PROTEIN KINASE-LIKE"/>
    <property type="match status" value="1"/>
</dbReference>
<dbReference type="InterPro" id="IPR051177">
    <property type="entry name" value="CIK-Related_Protein"/>
</dbReference>
<evidence type="ECO:0000313" key="5">
    <source>
        <dbReference type="Proteomes" id="UP000434957"/>
    </source>
</evidence>
<evidence type="ECO:0000313" key="6">
    <source>
        <dbReference type="Proteomes" id="UP000435112"/>
    </source>
</evidence>
<keyword evidence="5" id="KW-1185">Reference proteome</keyword>
<dbReference type="Proteomes" id="UP000429607">
    <property type="component" value="Unassembled WGS sequence"/>
</dbReference>
<dbReference type="Proteomes" id="UP000434957">
    <property type="component" value="Unassembled WGS sequence"/>
</dbReference>
<dbReference type="InterPro" id="IPR011009">
    <property type="entry name" value="Kinase-like_dom_sf"/>
</dbReference>
<proteinExistence type="predicted"/>
<evidence type="ECO:0008006" key="7">
    <source>
        <dbReference type="Google" id="ProtNLM"/>
    </source>
</evidence>
<evidence type="ECO:0000313" key="2">
    <source>
        <dbReference type="EMBL" id="KAE9051707.1"/>
    </source>
</evidence>
<sequence length="206" mass="24464">MLSEGYLKHYDTPKDCTASSGHELSWKIVPAVHRMTNHEYSVFLFDKDNLKRLKSKEAQDRVIEVLRQEMKTLRVLRHPHVLKVEEVFEESRRSLCFVTEEAQDRVLEVLRQEMKTLRVLRHPHVLKVEGVFGESRRSLCFVTERVTCSLANSCKNFTNIVPDHRGRVGRLHIRRTHTCRWRHRQGQRYCWSRGRESRASSVRNCR</sequence>
<dbReference type="EMBL" id="QXFV01000035">
    <property type="protein sequence ID" value="KAE9051707.1"/>
    <property type="molecule type" value="Genomic_DNA"/>
</dbReference>
<organism evidence="2 4">
    <name type="scientific">Phytophthora rubi</name>
    <dbReference type="NCBI Taxonomy" id="129364"/>
    <lineage>
        <taxon>Eukaryota</taxon>
        <taxon>Sar</taxon>
        <taxon>Stramenopiles</taxon>
        <taxon>Oomycota</taxon>
        <taxon>Peronosporomycetes</taxon>
        <taxon>Peronosporales</taxon>
        <taxon>Peronosporaceae</taxon>
        <taxon>Phytophthora</taxon>
    </lineage>
</organism>
<dbReference type="SUPFAM" id="SSF56112">
    <property type="entry name" value="Protein kinase-like (PK-like)"/>
    <property type="match status" value="2"/>
</dbReference>
<dbReference type="Gene3D" id="3.30.200.20">
    <property type="entry name" value="Phosphorylase Kinase, domain 1"/>
    <property type="match status" value="1"/>
</dbReference>
<comment type="caution">
    <text evidence="2">The sequence shown here is derived from an EMBL/GenBank/DDBJ whole genome shotgun (WGS) entry which is preliminary data.</text>
</comment>
<dbReference type="Proteomes" id="UP000435112">
    <property type="component" value="Unassembled WGS sequence"/>
</dbReference>
<evidence type="ECO:0000313" key="1">
    <source>
        <dbReference type="EMBL" id="KAE9047772.1"/>
    </source>
</evidence>
<dbReference type="OrthoDB" id="79687at2759"/>
<protein>
    <recommendedName>
        <fullName evidence="7">Protein kinase domain-containing protein</fullName>
    </recommendedName>
</protein>
<reference evidence="4 6" key="1">
    <citation type="submission" date="2018-09" db="EMBL/GenBank/DDBJ databases">
        <title>Genomic investigation of the strawberry pathogen Phytophthora fragariae indicates pathogenicity is determined by transcriptional variation in three key races.</title>
        <authorList>
            <person name="Adams T.M."/>
            <person name="Armitage A.D."/>
            <person name="Sobczyk M.K."/>
            <person name="Bates H.J."/>
            <person name="Dunwell J.M."/>
            <person name="Nellist C.F."/>
            <person name="Harrison R.J."/>
        </authorList>
    </citation>
    <scope>NUCLEOTIDE SEQUENCE [LARGE SCALE GENOMIC DNA]</scope>
    <source>
        <strain evidence="2 4">SCRP249</strain>
        <strain evidence="1 6">SCRP324</strain>
        <strain evidence="3 5">SCRP333</strain>
    </source>
</reference>